<dbReference type="GO" id="GO:0050660">
    <property type="term" value="F:flavin adenine dinucleotide binding"/>
    <property type="evidence" value="ECO:0007669"/>
    <property type="project" value="TreeGrafter"/>
</dbReference>
<dbReference type="SUPFAM" id="SSF52518">
    <property type="entry name" value="Thiamin diphosphate-binding fold (THDP-binding)"/>
    <property type="match status" value="2"/>
</dbReference>
<dbReference type="Gene3D" id="3.40.50.970">
    <property type="match status" value="2"/>
</dbReference>
<dbReference type="GO" id="GO:0000287">
    <property type="term" value="F:magnesium ion binding"/>
    <property type="evidence" value="ECO:0007669"/>
    <property type="project" value="InterPro"/>
</dbReference>
<evidence type="ECO:0000256" key="4">
    <source>
        <dbReference type="RuleBase" id="RU362132"/>
    </source>
</evidence>
<dbReference type="PROSITE" id="PS00187">
    <property type="entry name" value="TPP_ENZYMES"/>
    <property type="match status" value="1"/>
</dbReference>
<evidence type="ECO:0000259" key="6">
    <source>
        <dbReference type="Pfam" id="PF02775"/>
    </source>
</evidence>
<dbReference type="GO" id="GO:0003984">
    <property type="term" value="F:acetolactate synthase activity"/>
    <property type="evidence" value="ECO:0007669"/>
    <property type="project" value="TreeGrafter"/>
</dbReference>
<organism evidence="8 9">
    <name type="scientific">Arthrobacter woluwensis</name>
    <dbReference type="NCBI Taxonomy" id="156980"/>
    <lineage>
        <taxon>Bacteria</taxon>
        <taxon>Bacillati</taxon>
        <taxon>Actinomycetota</taxon>
        <taxon>Actinomycetes</taxon>
        <taxon>Micrococcales</taxon>
        <taxon>Micrococcaceae</taxon>
        <taxon>Arthrobacter</taxon>
    </lineage>
</organism>
<dbReference type="PANTHER" id="PTHR18968">
    <property type="entry name" value="THIAMINE PYROPHOSPHATE ENZYMES"/>
    <property type="match status" value="1"/>
</dbReference>
<comment type="similarity">
    <text evidence="2 4">Belongs to the TPP enzyme family.</text>
</comment>
<dbReference type="InterPro" id="IPR029061">
    <property type="entry name" value="THDP-binding"/>
</dbReference>
<dbReference type="Gene3D" id="3.40.50.1220">
    <property type="entry name" value="TPP-binding domain"/>
    <property type="match status" value="1"/>
</dbReference>
<evidence type="ECO:0000259" key="7">
    <source>
        <dbReference type="Pfam" id="PF02776"/>
    </source>
</evidence>
<evidence type="ECO:0000259" key="5">
    <source>
        <dbReference type="Pfam" id="PF00205"/>
    </source>
</evidence>
<dbReference type="GO" id="GO:0009097">
    <property type="term" value="P:isoleucine biosynthetic process"/>
    <property type="evidence" value="ECO:0007669"/>
    <property type="project" value="TreeGrafter"/>
</dbReference>
<dbReference type="CDD" id="cd07035">
    <property type="entry name" value="TPP_PYR_POX_like"/>
    <property type="match status" value="1"/>
</dbReference>
<dbReference type="InterPro" id="IPR000399">
    <property type="entry name" value="TPP-bd_CS"/>
</dbReference>
<dbReference type="InterPro" id="IPR029035">
    <property type="entry name" value="DHS-like_NAD/FAD-binding_dom"/>
</dbReference>
<dbReference type="GO" id="GO:0009099">
    <property type="term" value="P:L-valine biosynthetic process"/>
    <property type="evidence" value="ECO:0007669"/>
    <property type="project" value="TreeGrafter"/>
</dbReference>
<dbReference type="AlphaFoldDB" id="A0A1H4P2A0"/>
<evidence type="ECO:0000256" key="1">
    <source>
        <dbReference type="ARBA" id="ARBA00001964"/>
    </source>
</evidence>
<dbReference type="SUPFAM" id="SSF52467">
    <property type="entry name" value="DHS-like NAD/FAD-binding domain"/>
    <property type="match status" value="1"/>
</dbReference>
<keyword evidence="9" id="KW-1185">Reference proteome</keyword>
<feature type="domain" description="Thiamine pyrophosphate enzyme TPP-binding" evidence="6">
    <location>
        <begin position="417"/>
        <end position="554"/>
    </location>
</feature>
<dbReference type="CDD" id="cd00568">
    <property type="entry name" value="TPP_enzymes"/>
    <property type="match status" value="1"/>
</dbReference>
<dbReference type="InterPro" id="IPR011766">
    <property type="entry name" value="TPP_enzyme_TPP-bd"/>
</dbReference>
<comment type="cofactor">
    <cofactor evidence="1">
        <name>thiamine diphosphate</name>
        <dbReference type="ChEBI" id="CHEBI:58937"/>
    </cofactor>
</comment>
<dbReference type="InterPro" id="IPR012000">
    <property type="entry name" value="Thiamin_PyroP_enz_cen_dom"/>
</dbReference>
<feature type="domain" description="Thiamine pyrophosphate enzyme central" evidence="5">
    <location>
        <begin position="209"/>
        <end position="339"/>
    </location>
</feature>
<sequence length="574" mass="58719">MNTITSPEQQPIESGPYANAGLAIMTTLSNYGIDTVFGIPGTHNLEFYRHLAPLGIHPVTSRHEQGAGYAADGWAQQTGLPGVVITTSGPGLLNALSAAGTAYCESRPLLLLSPGPALGDEFADRGALHETKDSTAAAGAIVEWSLRATSAKEAVEAIHRAFALFRGTRPRPVHLEVPLDVLESPAALSSRLLAARPAPAPSPADDDAVATAARLLAGAARPVVLAGGGSLPGRGALRAVAEALPAPVVTTLNGKGALPESHPLSLGSDIRLPAAQALCNDADVLLVVGSKVGEAELWGGDVAPRGTVIRVDILERQMDTNLSADVRLVGHSAAVLPQLFEAVRSALSEAATAALTDPDPRGSGLTTRLSALRAELKDTGRAMAPDLAALACEIQAAVPADTIIAGDSSQITYFGTSTFIPQDEPHSFLYTPAYATLGYGLPAAIGAKVAAPERPVVAVVGDGALMFAVQEFATAVEQGLDLVVVCVDNGGYAEIKQNEADRGIAPVGVDLRQPDWAALATAFGGHGVSVSDPAEVRPAVEQALAAGGVQLVHVPLGIFSDALQDGESPANAEG</sequence>
<keyword evidence="3 4" id="KW-0786">Thiamine pyrophosphate</keyword>
<reference evidence="8 9" key="1">
    <citation type="submission" date="2016-10" db="EMBL/GenBank/DDBJ databases">
        <authorList>
            <person name="de Groot N.N."/>
        </authorList>
    </citation>
    <scope>NUCLEOTIDE SEQUENCE [LARGE SCALE GENOMIC DNA]</scope>
    <source>
        <strain evidence="8 9">DSM 10495</strain>
    </source>
</reference>
<dbReference type="InterPro" id="IPR045229">
    <property type="entry name" value="TPP_enz"/>
</dbReference>
<dbReference type="Pfam" id="PF02775">
    <property type="entry name" value="TPP_enzyme_C"/>
    <property type="match status" value="1"/>
</dbReference>
<dbReference type="PANTHER" id="PTHR18968:SF13">
    <property type="entry name" value="ACETOLACTATE SYNTHASE CATALYTIC SUBUNIT, MITOCHONDRIAL"/>
    <property type="match status" value="1"/>
</dbReference>
<gene>
    <name evidence="8" type="ORF">SAMN04489745_1848</name>
</gene>
<evidence type="ECO:0000313" key="9">
    <source>
        <dbReference type="Proteomes" id="UP000182652"/>
    </source>
</evidence>
<dbReference type="RefSeq" id="WP_254780534.1">
    <property type="nucleotide sequence ID" value="NZ_FNSN01000003.1"/>
</dbReference>
<evidence type="ECO:0000313" key="8">
    <source>
        <dbReference type="EMBL" id="SEC01519.1"/>
    </source>
</evidence>
<evidence type="ECO:0000256" key="3">
    <source>
        <dbReference type="ARBA" id="ARBA00023052"/>
    </source>
</evidence>
<dbReference type="EMBL" id="FNSN01000003">
    <property type="protein sequence ID" value="SEC01519.1"/>
    <property type="molecule type" value="Genomic_DNA"/>
</dbReference>
<name>A0A1H4P2A0_9MICC</name>
<dbReference type="STRING" id="156980.SAMN04489745_1848"/>
<dbReference type="Pfam" id="PF02776">
    <property type="entry name" value="TPP_enzyme_N"/>
    <property type="match status" value="1"/>
</dbReference>
<feature type="domain" description="Thiamine pyrophosphate enzyme N-terminal TPP-binding" evidence="7">
    <location>
        <begin position="20"/>
        <end position="130"/>
    </location>
</feature>
<dbReference type="GO" id="GO:0030976">
    <property type="term" value="F:thiamine pyrophosphate binding"/>
    <property type="evidence" value="ECO:0007669"/>
    <property type="project" value="InterPro"/>
</dbReference>
<protein>
    <submittedName>
        <fullName evidence="8">Acetolactate synthase-1/2/3 large subunit</fullName>
    </submittedName>
</protein>
<accession>A0A1H4P2A0</accession>
<dbReference type="Pfam" id="PF00205">
    <property type="entry name" value="TPP_enzyme_M"/>
    <property type="match status" value="1"/>
</dbReference>
<dbReference type="InterPro" id="IPR012001">
    <property type="entry name" value="Thiamin_PyroP_enz_TPP-bd_dom"/>
</dbReference>
<dbReference type="GO" id="GO:0005948">
    <property type="term" value="C:acetolactate synthase complex"/>
    <property type="evidence" value="ECO:0007669"/>
    <property type="project" value="TreeGrafter"/>
</dbReference>
<evidence type="ECO:0000256" key="2">
    <source>
        <dbReference type="ARBA" id="ARBA00007812"/>
    </source>
</evidence>
<proteinExistence type="inferred from homology"/>
<dbReference type="Proteomes" id="UP000182652">
    <property type="component" value="Unassembled WGS sequence"/>
</dbReference>